<feature type="region of interest" description="Disordered" evidence="1">
    <location>
        <begin position="837"/>
        <end position="865"/>
    </location>
</feature>
<feature type="compositionally biased region" description="Basic and acidic residues" evidence="1">
    <location>
        <begin position="256"/>
        <end position="273"/>
    </location>
</feature>
<sequence length="865" mass="96172">MTDLAAFRMNRAPMRAVTGDDERYLRLGDGGPFVAALKELGERRAEGLAADHLGELSPDLAGVLGDGPVGNWFLRVLRELDGWLTERGNAPEPEAFDEYLAKLLTMLLDREIDLDRFTPGEDADAAWDALVDVLCAALLVTSAGRTAQRATRLLAVGGLVAVRLERCGAFESAEEVYELLRHRAPLLPSPPFPGILPDRRVRLVREATVSDLYVVRSEWRCYEAGEIAEITNVLAGEKLEYRRLSIDEHELTELRSEERATVDEQSDELREQTELSEETQRQVQLAVQADGQVTTSGQYGPTQVDTTVGASADFSVSDAVRRATRLARESVHKAVARVENRRRTERTERTLSRTEVTDAHTLDNPGPGHVRGVYRWVDRVDRYQVFRYPDRLQLEFQFPEPGNALRRLLAAPDQATLDDPGDFTVTVEEITRDSWARLAGEHQVLGVVAPQEETVTVSVTLHGDSSTLTKGEGTWSLAPASVNEEIALPPGYQAEHVELELQANPQLGKFVREYTDAGKDGVETIDRFHAIAVTASLAGLTEWDFHGNGIDNTIQADGTQRKQATYAWKLPTGKQQLPRPVRDRLPVTVVAAGAESVTASALVTCRLTEESYQNWRQGVYDLLLAAHQQAVQEYREEQARLALRGAAALRERSPSRHRQMIQEELRRLVIAWLTGESPFKGRPAVRTAGDGHPDEHTDVAASLDAATEIQFLEQAFEWQNLVYVCYPYYWARPAEWDELRVLDAGDPALAQFLRAGSVRVVVPARPSLQEAVEHWLTFRQPWSGGAPPMPDDKAYLSLAQEIRDQLAPPADGEPGESWEVRLPTAFRWLDETAELPHNPRATLGLPPHQPANPICLNGTDHAGRP</sequence>
<comment type="caution">
    <text evidence="2">The sequence shown here is derived from an EMBL/GenBank/DDBJ whole genome shotgun (WGS) entry which is preliminary data.</text>
</comment>
<evidence type="ECO:0000313" key="3">
    <source>
        <dbReference type="Proteomes" id="UP001596137"/>
    </source>
</evidence>
<protein>
    <submittedName>
        <fullName evidence="2">Uncharacterized protein</fullName>
    </submittedName>
</protein>
<feature type="region of interest" description="Disordered" evidence="1">
    <location>
        <begin position="339"/>
        <end position="364"/>
    </location>
</feature>
<name>A0ABW1NRM4_9ACTN</name>
<feature type="compositionally biased region" description="Basic and acidic residues" evidence="1">
    <location>
        <begin position="339"/>
        <end position="361"/>
    </location>
</feature>
<dbReference type="RefSeq" id="WP_380760740.1">
    <property type="nucleotide sequence ID" value="NZ_JBHSRF010000074.1"/>
</dbReference>
<reference evidence="3" key="1">
    <citation type="journal article" date="2019" name="Int. J. Syst. Evol. Microbiol.">
        <title>The Global Catalogue of Microorganisms (GCM) 10K type strain sequencing project: providing services to taxonomists for standard genome sequencing and annotation.</title>
        <authorList>
            <consortium name="The Broad Institute Genomics Platform"/>
            <consortium name="The Broad Institute Genome Sequencing Center for Infectious Disease"/>
            <person name="Wu L."/>
            <person name="Ma J."/>
        </authorList>
    </citation>
    <scope>NUCLEOTIDE SEQUENCE [LARGE SCALE GENOMIC DNA]</scope>
    <source>
        <strain evidence="3">JCM 30346</strain>
    </source>
</reference>
<evidence type="ECO:0000313" key="2">
    <source>
        <dbReference type="EMBL" id="MFC6085999.1"/>
    </source>
</evidence>
<dbReference type="EMBL" id="JBHSRF010000074">
    <property type="protein sequence ID" value="MFC6085999.1"/>
    <property type="molecule type" value="Genomic_DNA"/>
</dbReference>
<accession>A0ABW1NRM4</accession>
<keyword evidence="3" id="KW-1185">Reference proteome</keyword>
<dbReference type="Proteomes" id="UP001596137">
    <property type="component" value="Unassembled WGS sequence"/>
</dbReference>
<gene>
    <name evidence="2" type="ORF">ACFP1K_32870</name>
</gene>
<proteinExistence type="predicted"/>
<feature type="region of interest" description="Disordered" evidence="1">
    <location>
        <begin position="256"/>
        <end position="280"/>
    </location>
</feature>
<organism evidence="2 3">
    <name type="scientific">Sphaerisporangium aureirubrum</name>
    <dbReference type="NCBI Taxonomy" id="1544736"/>
    <lineage>
        <taxon>Bacteria</taxon>
        <taxon>Bacillati</taxon>
        <taxon>Actinomycetota</taxon>
        <taxon>Actinomycetes</taxon>
        <taxon>Streptosporangiales</taxon>
        <taxon>Streptosporangiaceae</taxon>
        <taxon>Sphaerisporangium</taxon>
    </lineage>
</organism>
<evidence type="ECO:0000256" key="1">
    <source>
        <dbReference type="SAM" id="MobiDB-lite"/>
    </source>
</evidence>